<dbReference type="EMBL" id="CP151767">
    <property type="protein sequence ID" value="WZU66793.1"/>
    <property type="molecule type" value="Genomic_DNA"/>
</dbReference>
<dbReference type="InterPro" id="IPR005119">
    <property type="entry name" value="LysR_subst-bd"/>
</dbReference>
<dbReference type="Gene3D" id="1.10.10.10">
    <property type="entry name" value="Winged helix-like DNA-binding domain superfamily/Winged helix DNA-binding domain"/>
    <property type="match status" value="1"/>
</dbReference>
<dbReference type="InterPro" id="IPR000847">
    <property type="entry name" value="LysR_HTH_N"/>
</dbReference>
<dbReference type="GO" id="GO:0032993">
    <property type="term" value="C:protein-DNA complex"/>
    <property type="evidence" value="ECO:0007669"/>
    <property type="project" value="TreeGrafter"/>
</dbReference>
<organism evidence="6 7">
    <name type="scientific">Yoonia rhodophyticola</name>
    <dbReference type="NCBI Taxonomy" id="3137370"/>
    <lineage>
        <taxon>Bacteria</taxon>
        <taxon>Pseudomonadati</taxon>
        <taxon>Pseudomonadota</taxon>
        <taxon>Alphaproteobacteria</taxon>
        <taxon>Rhodobacterales</taxon>
        <taxon>Paracoccaceae</taxon>
        <taxon>Yoonia</taxon>
    </lineage>
</organism>
<comment type="similarity">
    <text evidence="1">Belongs to the LysR transcriptional regulatory family.</text>
</comment>
<dbReference type="AlphaFoldDB" id="A0AAN0M8Z7"/>
<dbReference type="Gene3D" id="3.40.190.10">
    <property type="entry name" value="Periplasmic binding protein-like II"/>
    <property type="match status" value="2"/>
</dbReference>
<dbReference type="Pfam" id="PF03466">
    <property type="entry name" value="LysR_substrate"/>
    <property type="match status" value="1"/>
</dbReference>
<evidence type="ECO:0000256" key="2">
    <source>
        <dbReference type="ARBA" id="ARBA00023015"/>
    </source>
</evidence>
<dbReference type="InterPro" id="IPR036390">
    <property type="entry name" value="WH_DNA-bd_sf"/>
</dbReference>
<accession>A0AAN0M8Z7</accession>
<reference evidence="6 7" key="2">
    <citation type="submission" date="2024-08" db="EMBL/GenBank/DDBJ databases">
        <title>Phylogenomic analyses of a clade within the roseobacter group suggest taxonomic reassignments of species of the genera Aestuariivita, Citreicella, Loktanella, Nautella, Pelagibaca, Ruegeria, Thalassobius, Thiobacimonas and Tropicibacter, and the proposal o.</title>
        <authorList>
            <person name="Jeon C.O."/>
        </authorList>
    </citation>
    <scope>NUCLEOTIDE SEQUENCE [LARGE SCALE GENOMIC DNA]</scope>
    <source>
        <strain evidence="6 7">SS1-5</strain>
    </source>
</reference>
<name>A0AAN0M8Z7_9RHOB</name>
<keyword evidence="7" id="KW-1185">Reference proteome</keyword>
<gene>
    <name evidence="6" type="ORF">AABB31_17545</name>
</gene>
<dbReference type="PANTHER" id="PTHR30346">
    <property type="entry name" value="TRANSCRIPTIONAL DUAL REGULATOR HCAR-RELATED"/>
    <property type="match status" value="1"/>
</dbReference>
<dbReference type="SUPFAM" id="SSF46785">
    <property type="entry name" value="Winged helix' DNA-binding domain"/>
    <property type="match status" value="1"/>
</dbReference>
<dbReference type="GO" id="GO:0003700">
    <property type="term" value="F:DNA-binding transcription factor activity"/>
    <property type="evidence" value="ECO:0007669"/>
    <property type="project" value="InterPro"/>
</dbReference>
<evidence type="ECO:0000313" key="6">
    <source>
        <dbReference type="EMBL" id="WZU66793.1"/>
    </source>
</evidence>
<evidence type="ECO:0000256" key="1">
    <source>
        <dbReference type="ARBA" id="ARBA00009437"/>
    </source>
</evidence>
<feature type="domain" description="HTH lysR-type" evidence="5">
    <location>
        <begin position="1"/>
        <end position="61"/>
    </location>
</feature>
<dbReference type="RefSeq" id="WP_342076113.1">
    <property type="nucleotide sequence ID" value="NZ_CP151767.2"/>
</dbReference>
<evidence type="ECO:0000313" key="7">
    <source>
        <dbReference type="Proteomes" id="UP001470809"/>
    </source>
</evidence>
<evidence type="ECO:0000259" key="5">
    <source>
        <dbReference type="PROSITE" id="PS50931"/>
    </source>
</evidence>
<dbReference type="PANTHER" id="PTHR30346:SF0">
    <property type="entry name" value="HCA OPERON TRANSCRIPTIONAL ACTIVATOR HCAR"/>
    <property type="match status" value="1"/>
</dbReference>
<dbReference type="Pfam" id="PF00126">
    <property type="entry name" value="HTH_1"/>
    <property type="match status" value="1"/>
</dbReference>
<dbReference type="PROSITE" id="PS50931">
    <property type="entry name" value="HTH_LYSR"/>
    <property type="match status" value="1"/>
</dbReference>
<dbReference type="GO" id="GO:0003677">
    <property type="term" value="F:DNA binding"/>
    <property type="evidence" value="ECO:0007669"/>
    <property type="project" value="UniProtKB-KW"/>
</dbReference>
<keyword evidence="2" id="KW-0805">Transcription regulation</keyword>
<keyword evidence="4" id="KW-0804">Transcription</keyword>
<evidence type="ECO:0000256" key="3">
    <source>
        <dbReference type="ARBA" id="ARBA00023125"/>
    </source>
</evidence>
<dbReference type="SUPFAM" id="SSF53850">
    <property type="entry name" value="Periplasmic binding protein-like II"/>
    <property type="match status" value="1"/>
</dbReference>
<dbReference type="KEGG" id="yrh:AABB31_17545"/>
<proteinExistence type="inferred from homology"/>
<sequence length="315" mass="33519">MTVSLKAMTYFTTALRHGNIAKAAAELNIAASAVSTAIDQIEAAFGLTPVTRQRSRGIQPTASGIVIARKCAGLLEDYRAIMAEGADLKQSLTGRLRIGYYAPIAPAFLPQILAACLPRDGQVELHLEECDNDTAQDGLLNGKYDAILFVSEDARPSIQFDTLITARPYCLVPAAHRFARQSSVTMAEIAQEPLVVLNRPVAAAYYRGLFDTCAQGPSIAAYANATEMVRSLVSTGHGCAILNMRPRTADSYAGGAVVALPIADPLPALTLSVGYDTARRRRLVQHFVSACRDHFATLGPGQCVVSPADMPGGDV</sequence>
<keyword evidence="3" id="KW-0238">DNA-binding</keyword>
<reference evidence="7" key="1">
    <citation type="submission" date="2024-04" db="EMBL/GenBank/DDBJ databases">
        <title>Phylogenomic analyses of a clade within the roseobacter group suggest taxonomic reassignments of species of the genera Aestuariivita, Citreicella, Loktanella, Nautella, Pelagibaca, Ruegeria, Thalassobius, Thiobacimonas and Tropicibacter, and the proposal o.</title>
        <authorList>
            <person name="Jeon C.O."/>
        </authorList>
    </citation>
    <scope>NUCLEOTIDE SEQUENCE [LARGE SCALE GENOMIC DNA]</scope>
    <source>
        <strain evidence="7">SS1-5</strain>
    </source>
</reference>
<dbReference type="Proteomes" id="UP001470809">
    <property type="component" value="Chromosome"/>
</dbReference>
<protein>
    <submittedName>
        <fullName evidence="6">LysR family transcriptional regulator</fullName>
    </submittedName>
</protein>
<dbReference type="InterPro" id="IPR036388">
    <property type="entry name" value="WH-like_DNA-bd_sf"/>
</dbReference>
<evidence type="ECO:0000256" key="4">
    <source>
        <dbReference type="ARBA" id="ARBA00023163"/>
    </source>
</evidence>